<protein>
    <recommendedName>
        <fullName evidence="5">Carrier domain-containing protein</fullName>
    </recommendedName>
</protein>
<feature type="domain" description="Carrier" evidence="5">
    <location>
        <begin position="777"/>
        <end position="852"/>
    </location>
</feature>
<dbReference type="InterPro" id="IPR009081">
    <property type="entry name" value="PP-bd_ACP"/>
</dbReference>
<dbReference type="InterPro" id="IPR036291">
    <property type="entry name" value="NAD(P)-bd_dom_sf"/>
</dbReference>
<proteinExistence type="predicted"/>
<gene>
    <name evidence="6" type="ORF">GCM10009839_43870</name>
</gene>
<dbReference type="PROSITE" id="PS50075">
    <property type="entry name" value="CARRIER"/>
    <property type="match status" value="1"/>
</dbReference>
<dbReference type="InterPro" id="IPR010080">
    <property type="entry name" value="Thioester_reductase-like_dom"/>
</dbReference>
<comment type="cofactor">
    <cofactor evidence="1">
        <name>pantetheine 4'-phosphate</name>
        <dbReference type="ChEBI" id="CHEBI:47942"/>
    </cofactor>
</comment>
<evidence type="ECO:0000256" key="1">
    <source>
        <dbReference type="ARBA" id="ARBA00001957"/>
    </source>
</evidence>
<dbReference type="Pfam" id="PF00668">
    <property type="entry name" value="Condensation"/>
    <property type="match status" value="1"/>
</dbReference>
<keyword evidence="3" id="KW-0597">Phosphoprotein</keyword>
<name>A0ABP5G059_9ACTN</name>
<evidence type="ECO:0000256" key="2">
    <source>
        <dbReference type="ARBA" id="ARBA00022450"/>
    </source>
</evidence>
<dbReference type="SUPFAM" id="SSF47336">
    <property type="entry name" value="ACP-like"/>
    <property type="match status" value="1"/>
</dbReference>
<dbReference type="RefSeq" id="WP_344667494.1">
    <property type="nucleotide sequence ID" value="NZ_BAAAQN010000025.1"/>
</dbReference>
<dbReference type="SUPFAM" id="SSF52777">
    <property type="entry name" value="CoA-dependent acyltransferases"/>
    <property type="match status" value="2"/>
</dbReference>
<dbReference type="InterPro" id="IPR001242">
    <property type="entry name" value="Condensation_dom"/>
</dbReference>
<dbReference type="Gene3D" id="1.10.1200.10">
    <property type="entry name" value="ACP-like"/>
    <property type="match status" value="1"/>
</dbReference>
<evidence type="ECO:0000313" key="6">
    <source>
        <dbReference type="EMBL" id="GAA2037740.1"/>
    </source>
</evidence>
<evidence type="ECO:0000256" key="4">
    <source>
        <dbReference type="ARBA" id="ARBA00022598"/>
    </source>
</evidence>
<keyword evidence="7" id="KW-1185">Reference proteome</keyword>
<organism evidence="6 7">
    <name type="scientific">Catenulispora yoronensis</name>
    <dbReference type="NCBI Taxonomy" id="450799"/>
    <lineage>
        <taxon>Bacteria</taxon>
        <taxon>Bacillati</taxon>
        <taxon>Actinomycetota</taxon>
        <taxon>Actinomycetes</taxon>
        <taxon>Catenulisporales</taxon>
        <taxon>Catenulisporaceae</taxon>
        <taxon>Catenulispora</taxon>
    </lineage>
</organism>
<sequence>MTTVQDSAGFDAATQDVFPLSFAQERIWFLEQLDPGSAAFTITAALRVQGRLDAVALDRALTALADRHEVLRTRFDHDGTAPVQIIAPEARTVLRVVDVSGLPGEQARAAAESVGRQQAGSSFELRQGPLMRAALVRITADEGLLLIVLHHTVCDGWSADLLVRDLAELYRAEVRGVAAELPELPIQYADFAVWQRETLADSGLDEQLAYWKRALAGVPRVLDLPTDHPRPPEQDFGGAMASREIGPELAATLVDAARSEGATPFMLLLTAYQAVLARRSGQPAFMIGTPVSGRTRPETADLLGCFINMLALPVDASGDPTLRDLLARARRTCLDGYAHQDLPFEHLVTELDPPRDLGRAPLTQVLLAVQDGLSGEVGVDGATLSPAPVAGGVASYDLTLDAQLAAEGFRLNLVYATALFEVGTAEGILADVVAVLTAMGEDLGVRVSALPVGAGLAAVAEVSSDEAQRVAEEVLGIRRVPESLAERAGSEIGAIAALFSDRPVVVGICVRDETVRECASAIARLLGTPFIELDPTAPPAYLARRLDRGVVLLTDREDLKDLQISVIDPTAGAQAMDSGGDSWDRLARRLSQSFHPLVPAQVSSDLYFPLRALAGTDPTLGLTDFTGWPALPGARGELWFSGTVEPLHHRDGAARTAEVLTPAPDGARWLRTGRTARLIDGVVELLDSPDLAELEAALCAHPEVTAAAAVRTATGETVAVYVAETVAEPDLVAFLASELPARLLPDRYLGLSELPDTPEALLAATARRTSGYEGAVRPRTHLERAILDCFGTVLDRRDIGVHDDFFEAGGTSLTAARLIVALPEAVGMPVPLKTLFTHSTVATLAAALEGPDGPGVPDSAVAAALHDEQLPADVVPSGVARPVPPDGGLGRVLLTGGTGFLGGHMIAELLRNGATEVVCLVRGENPAERLAANLADYDQDVDVAKLTVLPGDLTLPRLGLDEAGFAELADRLDVIYHCAAHMNFILPYRVLRAPNVVGTTEILRLACTGRPTPVHYISTIDMRVGDVLPERPGPLDVGTSDGYVLSKKTGEHLVLEAGRRGLPVGVYRPWLITGATGTGAVGIRDQLALCLAGSLIAALMPEDTPIPLHVLPVDQVSGAIVRLSRLAPRPNPVHQFYNPQVAPMKSIHEYLTQTGYRFDTVPYAQWRVQLARRTAGRLDGLAALLSIDGPMNGDPGVVEIDNTLSGLGGDAGFPAIDVEYVAKTVAFLVRQGMVPELSESGAR</sequence>
<dbReference type="Gene3D" id="3.40.50.720">
    <property type="entry name" value="NAD(P)-binding Rossmann-like Domain"/>
    <property type="match status" value="1"/>
</dbReference>
<dbReference type="Gene3D" id="3.30.559.30">
    <property type="entry name" value="Nonribosomal peptide synthetase, condensation domain"/>
    <property type="match status" value="1"/>
</dbReference>
<dbReference type="PANTHER" id="PTHR45527:SF1">
    <property type="entry name" value="FATTY ACID SYNTHASE"/>
    <property type="match status" value="1"/>
</dbReference>
<dbReference type="InterPro" id="IPR023213">
    <property type="entry name" value="CAT-like_dom_sf"/>
</dbReference>
<dbReference type="Gene3D" id="3.30.559.10">
    <property type="entry name" value="Chloramphenicol acetyltransferase-like domain"/>
    <property type="match status" value="1"/>
</dbReference>
<dbReference type="Gene3D" id="3.30.300.30">
    <property type="match status" value="1"/>
</dbReference>
<keyword evidence="2" id="KW-0596">Phosphopantetheine</keyword>
<dbReference type="CDD" id="cd19531">
    <property type="entry name" value="LCL_NRPS-like"/>
    <property type="match status" value="1"/>
</dbReference>
<accession>A0ABP5G059</accession>
<dbReference type="InterPro" id="IPR045851">
    <property type="entry name" value="AMP-bd_C_sf"/>
</dbReference>
<dbReference type="Pfam" id="PF00550">
    <property type="entry name" value="PP-binding"/>
    <property type="match status" value="1"/>
</dbReference>
<keyword evidence="4" id="KW-0436">Ligase</keyword>
<dbReference type="NCBIfam" id="TIGR01746">
    <property type="entry name" value="Thioester-redct"/>
    <property type="match status" value="1"/>
</dbReference>
<dbReference type="SUPFAM" id="SSF56801">
    <property type="entry name" value="Acetyl-CoA synthetase-like"/>
    <property type="match status" value="1"/>
</dbReference>
<dbReference type="EMBL" id="BAAAQN010000025">
    <property type="protein sequence ID" value="GAA2037740.1"/>
    <property type="molecule type" value="Genomic_DNA"/>
</dbReference>
<dbReference type="Proteomes" id="UP001500751">
    <property type="component" value="Unassembled WGS sequence"/>
</dbReference>
<dbReference type="InterPro" id="IPR036736">
    <property type="entry name" value="ACP-like_sf"/>
</dbReference>
<dbReference type="PANTHER" id="PTHR45527">
    <property type="entry name" value="NONRIBOSOMAL PEPTIDE SYNTHETASE"/>
    <property type="match status" value="1"/>
</dbReference>
<reference evidence="7" key="1">
    <citation type="journal article" date="2019" name="Int. J. Syst. Evol. Microbiol.">
        <title>The Global Catalogue of Microorganisms (GCM) 10K type strain sequencing project: providing services to taxonomists for standard genome sequencing and annotation.</title>
        <authorList>
            <consortium name="The Broad Institute Genomics Platform"/>
            <consortium name="The Broad Institute Genome Sequencing Center for Infectious Disease"/>
            <person name="Wu L."/>
            <person name="Ma J."/>
        </authorList>
    </citation>
    <scope>NUCLEOTIDE SEQUENCE [LARGE SCALE GENOMIC DNA]</scope>
    <source>
        <strain evidence="7">JCM 16014</strain>
    </source>
</reference>
<dbReference type="Pfam" id="PF07993">
    <property type="entry name" value="NAD_binding_4"/>
    <property type="match status" value="1"/>
</dbReference>
<evidence type="ECO:0000256" key="3">
    <source>
        <dbReference type="ARBA" id="ARBA00022553"/>
    </source>
</evidence>
<comment type="caution">
    <text evidence="6">The sequence shown here is derived from an EMBL/GenBank/DDBJ whole genome shotgun (WGS) entry which is preliminary data.</text>
</comment>
<evidence type="ECO:0000313" key="7">
    <source>
        <dbReference type="Proteomes" id="UP001500751"/>
    </source>
</evidence>
<dbReference type="SUPFAM" id="SSF51735">
    <property type="entry name" value="NAD(P)-binding Rossmann-fold domains"/>
    <property type="match status" value="1"/>
</dbReference>
<evidence type="ECO:0000259" key="5">
    <source>
        <dbReference type="PROSITE" id="PS50075"/>
    </source>
</evidence>
<dbReference type="InterPro" id="IPR013120">
    <property type="entry name" value="FAR_NAD-bd"/>
</dbReference>